<dbReference type="RefSeq" id="WP_040087003.1">
    <property type="nucleotide sequence ID" value="NZ_BCSU01000013.1"/>
</dbReference>
<evidence type="ECO:0000256" key="1">
    <source>
        <dbReference type="SAM" id="Phobius"/>
    </source>
</evidence>
<feature type="transmembrane region" description="Helical" evidence="1">
    <location>
        <begin position="17"/>
        <end position="39"/>
    </location>
</feature>
<dbReference type="EMBL" id="CP005286">
    <property type="protein sequence ID" value="AJE34300.1"/>
    <property type="molecule type" value="Genomic_DNA"/>
</dbReference>
<protein>
    <submittedName>
        <fullName evidence="2">Uncharacterized protein</fullName>
    </submittedName>
</protein>
<dbReference type="AlphaFoldDB" id="A0A0B5D5L3"/>
<keyword evidence="3" id="KW-1185">Reference proteome</keyword>
<accession>A0A0B5D5L3</accession>
<evidence type="ECO:0000313" key="2">
    <source>
        <dbReference type="EMBL" id="AJE34300.1"/>
    </source>
</evidence>
<reference evidence="2 3" key="1">
    <citation type="submission" date="2013-04" db="EMBL/GenBank/DDBJ databases">
        <title>Complete genome sequence of Corynebacterium humireducens DSM 45392(T), isolated from a wastewater-fed microbial fuel cell.</title>
        <authorList>
            <person name="Ruckert C."/>
            <person name="Albersmeier A."/>
            <person name="Kalinowski J."/>
        </authorList>
    </citation>
    <scope>NUCLEOTIDE SEQUENCE [LARGE SCALE GENOMIC DNA]</scope>
    <source>
        <strain evidence="3">MFC-5</strain>
    </source>
</reference>
<dbReference type="HOGENOM" id="CLU_186178_2_0_11"/>
<sequence length="50" mass="5625">MYGPLWRALPGPWPVKLLLVVALVVAVFLLLMEVVFPWVSTLMPYNDVAV</sequence>
<name>A0A0B5D5L3_9CORY</name>
<proteinExistence type="predicted"/>
<keyword evidence="1" id="KW-0812">Transmembrane</keyword>
<gene>
    <name evidence="2" type="ORF">B842_12275</name>
</gene>
<evidence type="ECO:0000313" key="3">
    <source>
        <dbReference type="Proteomes" id="UP000031524"/>
    </source>
</evidence>
<keyword evidence="1" id="KW-1133">Transmembrane helix</keyword>
<dbReference type="STRING" id="1223515.B842_12275"/>
<dbReference type="Proteomes" id="UP000031524">
    <property type="component" value="Chromosome"/>
</dbReference>
<dbReference type="KEGG" id="chm:B842_12275"/>
<keyword evidence="1" id="KW-0472">Membrane</keyword>
<organism evidence="2 3">
    <name type="scientific">Corynebacterium humireducens NBRC 106098 = DSM 45392</name>
    <dbReference type="NCBI Taxonomy" id="1223515"/>
    <lineage>
        <taxon>Bacteria</taxon>
        <taxon>Bacillati</taxon>
        <taxon>Actinomycetota</taxon>
        <taxon>Actinomycetes</taxon>
        <taxon>Mycobacteriales</taxon>
        <taxon>Corynebacteriaceae</taxon>
        <taxon>Corynebacterium</taxon>
    </lineage>
</organism>